<organism evidence="11 12">
    <name type="scientific">Elsinoe australis</name>
    <dbReference type="NCBI Taxonomy" id="40998"/>
    <lineage>
        <taxon>Eukaryota</taxon>
        <taxon>Fungi</taxon>
        <taxon>Dikarya</taxon>
        <taxon>Ascomycota</taxon>
        <taxon>Pezizomycotina</taxon>
        <taxon>Dothideomycetes</taxon>
        <taxon>Dothideomycetidae</taxon>
        <taxon>Myriangiales</taxon>
        <taxon>Elsinoaceae</taxon>
        <taxon>Elsinoe</taxon>
    </lineage>
</organism>
<dbReference type="SUPFAM" id="SSF48317">
    <property type="entry name" value="Acid phosphatase/Vanadium-dependent haloperoxidase"/>
    <property type="match status" value="1"/>
</dbReference>
<keyword evidence="12" id="KW-1185">Reference proteome</keyword>
<proteinExistence type="inferred from homology"/>
<dbReference type="EMBL" id="NHZQ01000010">
    <property type="protein sequence ID" value="PSK59186.1"/>
    <property type="molecule type" value="Genomic_DNA"/>
</dbReference>
<feature type="transmembrane region" description="Helical" evidence="9">
    <location>
        <begin position="202"/>
        <end position="220"/>
    </location>
</feature>
<dbReference type="SMART" id="SM00014">
    <property type="entry name" value="acidPPc"/>
    <property type="match status" value="1"/>
</dbReference>
<comment type="subcellular location">
    <subcellularLocation>
        <location evidence="1">Endoplasmic reticulum membrane</location>
        <topology evidence="1">Multi-pass membrane protein</topology>
    </subcellularLocation>
</comment>
<keyword evidence="4" id="KW-0256">Endoplasmic reticulum</keyword>
<feature type="region of interest" description="Disordered" evidence="8">
    <location>
        <begin position="1"/>
        <end position="20"/>
    </location>
</feature>
<feature type="transmembrane region" description="Helical" evidence="9">
    <location>
        <begin position="226"/>
        <end position="247"/>
    </location>
</feature>
<comment type="similarity">
    <text evidence="7">Belongs to the type 2 lipid phosphate phosphatase family.</text>
</comment>
<dbReference type="AlphaFoldDB" id="A0A2P8AFF0"/>
<sequence>MQETVVGQGKPIKQKDPDAGLKAEQHYVRRLPPWRYELRQALLPFIRWETPYLARFQETVRSPTLDSYFAMTANLGTHTFFMVFLPILFWCGYTSAARALVHMLALGVFWSGWIKDLVCLPRPLSPPLQRITMSGSAALEYGFPSTHSTNAVSVAVYLIHGIQAGSVPVADSLKPVALFACYWYAISIIIGRLYCGMHGFSDVVVGALLGIYIAVLQIMLGPRFDYAIASGDWTLPFAVFVVICFAVRFHPEPADNCPCYDDSVAFAGVVFGIQIGHWHFTHSGQYTSVPPLRSDDNVIPSMREIPAFFSNLRSGRKRTVSVGPQSEADARELLAQKEIKRKQSLNSVKESLANGDVAVSSTATTPMEEVKSRFAGHLSPPTPLSRHDSTTPDNSDNEQEKPGFEGIEKPRVRYDVEVVTKLVVYTGIAWLSVEWNPILFTFIGLGVP</sequence>
<evidence type="ECO:0000313" key="12">
    <source>
        <dbReference type="Proteomes" id="UP000243723"/>
    </source>
</evidence>
<evidence type="ECO:0000313" key="11">
    <source>
        <dbReference type="EMBL" id="PSK59186.1"/>
    </source>
</evidence>
<comment type="caution">
    <text evidence="11">The sequence shown here is derived from an EMBL/GenBank/DDBJ whole genome shotgun (WGS) entry which is preliminary data.</text>
</comment>
<evidence type="ECO:0000256" key="5">
    <source>
        <dbReference type="ARBA" id="ARBA00022989"/>
    </source>
</evidence>
<dbReference type="Gene3D" id="1.20.144.10">
    <property type="entry name" value="Phosphatidic acid phosphatase type 2/haloperoxidase"/>
    <property type="match status" value="1"/>
</dbReference>
<keyword evidence="3" id="KW-0378">Hydrolase</keyword>
<evidence type="ECO:0000256" key="4">
    <source>
        <dbReference type="ARBA" id="ARBA00022824"/>
    </source>
</evidence>
<feature type="transmembrane region" description="Helical" evidence="9">
    <location>
        <begin position="176"/>
        <end position="195"/>
    </location>
</feature>
<evidence type="ECO:0000256" key="9">
    <source>
        <dbReference type="SAM" id="Phobius"/>
    </source>
</evidence>
<keyword evidence="2 9" id="KW-0812">Transmembrane</keyword>
<dbReference type="PANTHER" id="PTHR14969:SF28">
    <property type="entry name" value="DIHYDROSPHINGOSINE 1-PHOSPHATE PHOSPHATASE LCB3-RELATED"/>
    <property type="match status" value="1"/>
</dbReference>
<dbReference type="Pfam" id="PF01569">
    <property type="entry name" value="PAP2"/>
    <property type="match status" value="1"/>
</dbReference>
<evidence type="ECO:0000256" key="7">
    <source>
        <dbReference type="ARBA" id="ARBA00038324"/>
    </source>
</evidence>
<evidence type="ECO:0000256" key="6">
    <source>
        <dbReference type="ARBA" id="ARBA00023136"/>
    </source>
</evidence>
<keyword evidence="5 9" id="KW-1133">Transmembrane helix</keyword>
<dbReference type="CDD" id="cd03388">
    <property type="entry name" value="PAP2_SPPase1"/>
    <property type="match status" value="1"/>
</dbReference>
<protein>
    <submittedName>
        <fullName evidence="11">Dihydrosphingosine 1-phosphate phosphatase</fullName>
    </submittedName>
</protein>
<gene>
    <name evidence="11" type="ORF">B9Z65_3510</name>
</gene>
<feature type="domain" description="Phosphatidic acid phosphatase type 2/haloperoxidase" evidence="10">
    <location>
        <begin position="96"/>
        <end position="218"/>
    </location>
</feature>
<dbReference type="PANTHER" id="PTHR14969">
    <property type="entry name" value="SPHINGOSINE-1-PHOSPHATE PHOSPHOHYDROLASE"/>
    <property type="match status" value="1"/>
</dbReference>
<keyword evidence="6 9" id="KW-0472">Membrane</keyword>
<feature type="region of interest" description="Disordered" evidence="8">
    <location>
        <begin position="374"/>
        <end position="406"/>
    </location>
</feature>
<reference evidence="11 12" key="1">
    <citation type="submission" date="2017-05" db="EMBL/GenBank/DDBJ databases">
        <title>Draft genome sequence of Elsinoe australis.</title>
        <authorList>
            <person name="Cheng Q."/>
        </authorList>
    </citation>
    <scope>NUCLEOTIDE SEQUENCE [LARGE SCALE GENOMIC DNA]</scope>
    <source>
        <strain evidence="11 12">NL1</strain>
    </source>
</reference>
<dbReference type="OrthoDB" id="301434at2759"/>
<evidence type="ECO:0000256" key="8">
    <source>
        <dbReference type="SAM" id="MobiDB-lite"/>
    </source>
</evidence>
<dbReference type="STRING" id="40998.A0A2P8AFF0"/>
<evidence type="ECO:0000256" key="1">
    <source>
        <dbReference type="ARBA" id="ARBA00004477"/>
    </source>
</evidence>
<dbReference type="Proteomes" id="UP000243723">
    <property type="component" value="Unassembled WGS sequence"/>
</dbReference>
<evidence type="ECO:0000256" key="3">
    <source>
        <dbReference type="ARBA" id="ARBA00022801"/>
    </source>
</evidence>
<evidence type="ECO:0000259" key="10">
    <source>
        <dbReference type="SMART" id="SM00014"/>
    </source>
</evidence>
<dbReference type="GO" id="GO:0042392">
    <property type="term" value="F:sphingosine-1-phosphate phosphatase activity"/>
    <property type="evidence" value="ECO:0007669"/>
    <property type="project" value="TreeGrafter"/>
</dbReference>
<evidence type="ECO:0000256" key="2">
    <source>
        <dbReference type="ARBA" id="ARBA00022692"/>
    </source>
</evidence>
<dbReference type="InterPro" id="IPR000326">
    <property type="entry name" value="PAP2/HPO"/>
</dbReference>
<accession>A0A2P8AFF0</accession>
<dbReference type="GO" id="GO:0005789">
    <property type="term" value="C:endoplasmic reticulum membrane"/>
    <property type="evidence" value="ECO:0007669"/>
    <property type="project" value="UniProtKB-SubCell"/>
</dbReference>
<dbReference type="InterPro" id="IPR036938">
    <property type="entry name" value="PAP2/HPO_sf"/>
</dbReference>
<name>A0A2P8AFF0_9PEZI</name>